<proteinExistence type="predicted"/>
<dbReference type="AlphaFoldDB" id="A0A0V0Z176"/>
<sequence length="71" mass="7837">MPSSQVRTSPSLDRPSVALRLGSSTLLNSTLRNTGNADNQYCQNHVFEADCSQPTRPLVQLSCHTHAYTYV</sequence>
<name>A0A0V0Z176_9BILA</name>
<gene>
    <name evidence="1" type="ORF">T12_12406</name>
</gene>
<accession>A0A0V0Z176</accession>
<dbReference type="EMBL" id="JYDQ01001118">
    <property type="protein sequence ID" value="KRY05770.1"/>
    <property type="molecule type" value="Genomic_DNA"/>
</dbReference>
<evidence type="ECO:0000313" key="1">
    <source>
        <dbReference type="EMBL" id="KRY05770.1"/>
    </source>
</evidence>
<reference evidence="1 2" key="1">
    <citation type="submission" date="2015-01" db="EMBL/GenBank/DDBJ databases">
        <title>Evolution of Trichinella species and genotypes.</title>
        <authorList>
            <person name="Korhonen P.K."/>
            <person name="Edoardo P."/>
            <person name="Giuseppe L.R."/>
            <person name="Gasser R.B."/>
        </authorList>
    </citation>
    <scope>NUCLEOTIDE SEQUENCE [LARGE SCALE GENOMIC DNA]</scope>
    <source>
        <strain evidence="1">ISS2496</strain>
    </source>
</reference>
<evidence type="ECO:0000313" key="2">
    <source>
        <dbReference type="Proteomes" id="UP000054783"/>
    </source>
</evidence>
<keyword evidence="2" id="KW-1185">Reference proteome</keyword>
<comment type="caution">
    <text evidence="1">The sequence shown here is derived from an EMBL/GenBank/DDBJ whole genome shotgun (WGS) entry which is preliminary data.</text>
</comment>
<organism evidence="1 2">
    <name type="scientific">Trichinella patagoniensis</name>
    <dbReference type="NCBI Taxonomy" id="990121"/>
    <lineage>
        <taxon>Eukaryota</taxon>
        <taxon>Metazoa</taxon>
        <taxon>Ecdysozoa</taxon>
        <taxon>Nematoda</taxon>
        <taxon>Enoplea</taxon>
        <taxon>Dorylaimia</taxon>
        <taxon>Trichinellida</taxon>
        <taxon>Trichinellidae</taxon>
        <taxon>Trichinella</taxon>
    </lineage>
</organism>
<protein>
    <submittedName>
        <fullName evidence="1">Uncharacterized protein</fullName>
    </submittedName>
</protein>
<dbReference type="Proteomes" id="UP000054783">
    <property type="component" value="Unassembled WGS sequence"/>
</dbReference>